<gene>
    <name evidence="1" type="ORF">EZM97_27795</name>
</gene>
<keyword evidence="2" id="KW-1185">Reference proteome</keyword>
<organism evidence="1 2">
    <name type="scientific">Dyella soli</name>
    <dbReference type="NCBI Taxonomy" id="522319"/>
    <lineage>
        <taxon>Bacteria</taxon>
        <taxon>Pseudomonadati</taxon>
        <taxon>Pseudomonadota</taxon>
        <taxon>Gammaproteobacteria</taxon>
        <taxon>Lysobacterales</taxon>
        <taxon>Rhodanobacteraceae</taxon>
        <taxon>Dyella</taxon>
    </lineage>
</organism>
<accession>A0A4R0YJ35</accession>
<name>A0A4R0YJ35_9GAMM</name>
<reference evidence="1 2" key="1">
    <citation type="submission" date="2019-02" db="EMBL/GenBank/DDBJ databases">
        <title>Dyella amyloliquefaciens sp. nov., isolated from forest soil.</title>
        <authorList>
            <person name="Gao Z.-H."/>
            <person name="Qiu L.-H."/>
        </authorList>
    </citation>
    <scope>NUCLEOTIDE SEQUENCE [LARGE SCALE GENOMIC DNA]</scope>
    <source>
        <strain evidence="1 2">KACC 12747</strain>
    </source>
</reference>
<sequence length="225" mass="25410">MKRFLAEKGWFDWIRKGRPSAVVAAYAVGTASATGTAPPQNVPANVRALMEENDTILAFREQSNLFGDEALGAIAAIRHGTERGRSWEENPCDLVILRRQGDHWIETARSNRIVDCVYNHYSYHAPEMALNAQLTSAPLTVEFYSQKVRGYDAYSLTYLPERSNWRLGSATSTYREFDRDGLPNFVKEQVSFPETLPLTLLKDIDQESISDLLSEHRVPLGNEET</sequence>
<proteinExistence type="predicted"/>
<comment type="caution">
    <text evidence="1">The sequence shown here is derived from an EMBL/GenBank/DDBJ whole genome shotgun (WGS) entry which is preliminary data.</text>
</comment>
<dbReference type="AlphaFoldDB" id="A0A4R0YJ35"/>
<dbReference type="RefSeq" id="WP_131151630.1">
    <property type="nucleotide sequence ID" value="NZ_SJTG01000004.1"/>
</dbReference>
<evidence type="ECO:0000313" key="1">
    <source>
        <dbReference type="EMBL" id="TCI08429.1"/>
    </source>
</evidence>
<protein>
    <submittedName>
        <fullName evidence="1">Uncharacterized protein</fullName>
    </submittedName>
</protein>
<dbReference type="Proteomes" id="UP000291822">
    <property type="component" value="Unassembled WGS sequence"/>
</dbReference>
<evidence type="ECO:0000313" key="2">
    <source>
        <dbReference type="Proteomes" id="UP000291822"/>
    </source>
</evidence>
<dbReference type="EMBL" id="SJTG01000004">
    <property type="protein sequence ID" value="TCI08429.1"/>
    <property type="molecule type" value="Genomic_DNA"/>
</dbReference>